<feature type="region of interest" description="Disordered" evidence="1">
    <location>
        <begin position="1"/>
        <end position="60"/>
    </location>
</feature>
<reference evidence="3" key="1">
    <citation type="journal article" date="2019" name="Int. J. Syst. Evol. Microbiol.">
        <title>The Global Catalogue of Microorganisms (GCM) 10K type strain sequencing project: providing services to taxonomists for standard genome sequencing and annotation.</title>
        <authorList>
            <consortium name="The Broad Institute Genomics Platform"/>
            <consortium name="The Broad Institute Genome Sequencing Center for Infectious Disease"/>
            <person name="Wu L."/>
            <person name="Ma J."/>
        </authorList>
    </citation>
    <scope>NUCLEOTIDE SEQUENCE [LARGE SCALE GENOMIC DNA]</scope>
    <source>
        <strain evidence="3">JCM 16578</strain>
    </source>
</reference>
<comment type="caution">
    <text evidence="2">The sequence shown here is derived from an EMBL/GenBank/DDBJ whole genome shotgun (WGS) entry which is preliminary data.</text>
</comment>
<dbReference type="Proteomes" id="UP001501563">
    <property type="component" value="Unassembled WGS sequence"/>
</dbReference>
<accession>A0ABP7KST1</accession>
<keyword evidence="3" id="KW-1185">Reference proteome</keyword>
<organism evidence="2 3">
    <name type="scientific">Streptomyces lannensis</name>
    <dbReference type="NCBI Taxonomy" id="766498"/>
    <lineage>
        <taxon>Bacteria</taxon>
        <taxon>Bacillati</taxon>
        <taxon>Actinomycetota</taxon>
        <taxon>Actinomycetes</taxon>
        <taxon>Kitasatosporales</taxon>
        <taxon>Streptomycetaceae</taxon>
        <taxon>Streptomyces</taxon>
    </lineage>
</organism>
<evidence type="ECO:0000313" key="3">
    <source>
        <dbReference type="Proteomes" id="UP001501563"/>
    </source>
</evidence>
<evidence type="ECO:0000313" key="2">
    <source>
        <dbReference type="EMBL" id="GAA3884315.1"/>
    </source>
</evidence>
<evidence type="ECO:0000256" key="1">
    <source>
        <dbReference type="SAM" id="MobiDB-lite"/>
    </source>
</evidence>
<sequence>MPRERIGRRGGRLPRTWGGRLRQRHGSKGDSRQWDGQVQIPLGRVRQDGGSREPASPQGSVRQFLLPTTGTCKVTVVPAPETLRNLS</sequence>
<proteinExistence type="predicted"/>
<protein>
    <submittedName>
        <fullName evidence="2">Uncharacterized protein</fullName>
    </submittedName>
</protein>
<gene>
    <name evidence="2" type="ORF">GCM10022207_59250</name>
</gene>
<dbReference type="EMBL" id="BAAAZA010000020">
    <property type="protein sequence ID" value="GAA3884315.1"/>
    <property type="molecule type" value="Genomic_DNA"/>
</dbReference>
<name>A0ABP7KST1_9ACTN</name>